<keyword evidence="1" id="KW-0472">Membrane</keyword>
<feature type="transmembrane region" description="Helical" evidence="1">
    <location>
        <begin position="14"/>
        <end position="36"/>
    </location>
</feature>
<dbReference type="EMBL" id="CP006365">
    <property type="protein sequence ID" value="AGU15317.1"/>
    <property type="molecule type" value="Genomic_DNA"/>
</dbReference>
<evidence type="ECO:0000313" key="3">
    <source>
        <dbReference type="Proteomes" id="UP000016943"/>
    </source>
</evidence>
<organism evidence="2 3">
    <name type="scientific">Corynebacterium argentoratense DSM 44202</name>
    <dbReference type="NCBI Taxonomy" id="1348662"/>
    <lineage>
        <taxon>Bacteria</taxon>
        <taxon>Bacillati</taxon>
        <taxon>Actinomycetota</taxon>
        <taxon>Actinomycetes</taxon>
        <taxon>Mycobacteriales</taxon>
        <taxon>Corynebacteriaceae</taxon>
        <taxon>Corynebacterium</taxon>
    </lineage>
</organism>
<dbReference type="RefSeq" id="WP_020976474.1">
    <property type="nucleotide sequence ID" value="NC_022198.1"/>
</dbReference>
<name>U3GZJ2_9CORY</name>
<evidence type="ECO:0000313" key="2">
    <source>
        <dbReference type="EMBL" id="AGU15317.1"/>
    </source>
</evidence>
<dbReference type="KEGG" id="caz:CARG_05960"/>
<protein>
    <submittedName>
        <fullName evidence="2">Uncharacterized protein</fullName>
    </submittedName>
</protein>
<keyword evidence="1" id="KW-1133">Transmembrane helix</keyword>
<evidence type="ECO:0000256" key="1">
    <source>
        <dbReference type="SAM" id="Phobius"/>
    </source>
</evidence>
<keyword evidence="3" id="KW-1185">Reference proteome</keyword>
<feature type="transmembrane region" description="Helical" evidence="1">
    <location>
        <begin position="77"/>
        <end position="94"/>
    </location>
</feature>
<proteinExistence type="predicted"/>
<dbReference type="AlphaFoldDB" id="U3GZJ2"/>
<dbReference type="OrthoDB" id="9812221at2"/>
<dbReference type="GeneID" id="78249967"/>
<feature type="transmembrane region" description="Helical" evidence="1">
    <location>
        <begin position="42"/>
        <end position="65"/>
    </location>
</feature>
<dbReference type="PATRIC" id="fig|1348662.3.peg.1166"/>
<gene>
    <name evidence="2" type="ORF">CARG_05960</name>
</gene>
<keyword evidence="1" id="KW-0812">Transmembrane</keyword>
<sequence>MLNAAEEEVAMKQLVLAIGPLVIGFAGTGVLPVLAIDHGASHVIVALLAWLVMFFIGSGLALLLLTPMRRWLPRASLVSWVCALLLIAVGLYRYSTEIDAYWAAPIINLGLGFVFAPLFSSALER</sequence>
<reference evidence="2 3" key="1">
    <citation type="journal article" date="2013" name="Genome Announc.">
        <title>Whole-Genome Sequence of the Clinical Strain Corynebacterium argentoratense DSM 44202, Isolated from a Human Throat Specimen.</title>
        <authorList>
            <person name="Bomholt C."/>
            <person name="Glaub A."/>
            <person name="Gravermann K."/>
            <person name="Albersmeier A."/>
            <person name="Brinkrolf K."/>
            <person name="Ruckert C."/>
            <person name="Tauch A."/>
        </authorList>
    </citation>
    <scope>NUCLEOTIDE SEQUENCE [LARGE SCALE GENOMIC DNA]</scope>
    <source>
        <strain evidence="2">DSM 44202</strain>
    </source>
</reference>
<feature type="transmembrane region" description="Helical" evidence="1">
    <location>
        <begin position="100"/>
        <end position="119"/>
    </location>
</feature>
<dbReference type="HOGENOM" id="CLU_1988860_0_0_11"/>
<dbReference type="Proteomes" id="UP000016943">
    <property type="component" value="Chromosome"/>
</dbReference>
<accession>U3GZJ2</accession>